<evidence type="ECO:0000313" key="3">
    <source>
        <dbReference type="Proteomes" id="UP000258309"/>
    </source>
</evidence>
<protein>
    <recommendedName>
        <fullName evidence="4">Phosphosulfolactate synthase</fullName>
    </recommendedName>
</protein>
<dbReference type="Gene3D" id="3.20.20.70">
    <property type="entry name" value="Aldolase class I"/>
    <property type="match status" value="1"/>
</dbReference>
<keyword evidence="3" id="KW-1185">Reference proteome</keyword>
<evidence type="ECO:0008006" key="4">
    <source>
        <dbReference type="Google" id="ProtNLM"/>
    </source>
</evidence>
<accession>A0A3E2HDW7</accession>
<dbReference type="InterPro" id="IPR036112">
    <property type="entry name" value="ComA_synth_sf"/>
</dbReference>
<dbReference type="STRING" id="5539.A0A3E2HDW7"/>
<dbReference type="InterPro" id="IPR003830">
    <property type="entry name" value="ComA_synth"/>
</dbReference>
<gene>
    <name evidence="2" type="ORF">B7463_g4735</name>
</gene>
<feature type="non-terminal residue" evidence="2">
    <location>
        <position position="251"/>
    </location>
</feature>
<comment type="similarity">
    <text evidence="1">Belongs to the phosphosulfolactate synthase family.</text>
</comment>
<dbReference type="OrthoDB" id="47007at2759"/>
<evidence type="ECO:0000313" key="2">
    <source>
        <dbReference type="EMBL" id="RFU31606.1"/>
    </source>
</evidence>
<dbReference type="InterPro" id="IPR013785">
    <property type="entry name" value="Aldolase_TIM"/>
</dbReference>
<dbReference type="Proteomes" id="UP000258309">
    <property type="component" value="Unassembled WGS sequence"/>
</dbReference>
<dbReference type="AlphaFoldDB" id="A0A3E2HDW7"/>
<dbReference type="Pfam" id="PF02679">
    <property type="entry name" value="ComA"/>
    <property type="match status" value="1"/>
</dbReference>
<name>A0A3E2HDW7_SCYLI</name>
<comment type="caution">
    <text evidence="2">The sequence shown here is derived from an EMBL/GenBank/DDBJ whole genome shotgun (WGS) entry which is preliminary data.</text>
</comment>
<proteinExistence type="inferred from homology"/>
<dbReference type="PANTHER" id="PTHR48413:SF1">
    <property type="entry name" value="PROTEIN HEAT-STRESS-ASSOCIATED 32"/>
    <property type="match status" value="1"/>
</dbReference>
<sequence>MLLGRSRSNQASPTLLEDKENGFGFFRSNLRPNKPRKDLVETMGHHADGLKFAGGSFSLIPARAAREMIDIAHENKIYVSTGRFMEHILLHLEVFTMVDRYLQKCKDLGFDVVELSSSFLSFPPDDWLRLTERVQSYNLKPKPELGIQFGAGGDTEASALEASDTSNPGKLINLGQKFIDMGVERMMIKSEGITENVKSWRADVIQDTLKGLPVEKIMFEADKPRVFSCIPEFDYSDMNLNSKNQVLDDQF</sequence>
<organism evidence="2 3">
    <name type="scientific">Scytalidium lignicola</name>
    <name type="common">Hyphomycete</name>
    <dbReference type="NCBI Taxonomy" id="5539"/>
    <lineage>
        <taxon>Eukaryota</taxon>
        <taxon>Fungi</taxon>
        <taxon>Dikarya</taxon>
        <taxon>Ascomycota</taxon>
        <taxon>Pezizomycotina</taxon>
        <taxon>Leotiomycetes</taxon>
        <taxon>Leotiomycetes incertae sedis</taxon>
        <taxon>Scytalidium</taxon>
    </lineage>
</organism>
<dbReference type="SUPFAM" id="SSF102110">
    <property type="entry name" value="(2r)-phospho-3-sulfolactate synthase ComA"/>
    <property type="match status" value="1"/>
</dbReference>
<dbReference type="EMBL" id="NCSJ02000072">
    <property type="protein sequence ID" value="RFU31606.1"/>
    <property type="molecule type" value="Genomic_DNA"/>
</dbReference>
<reference evidence="2 3" key="1">
    <citation type="submission" date="2018-05" db="EMBL/GenBank/DDBJ databases">
        <title>Draft genome sequence of Scytalidium lignicola DSM 105466, a ubiquitous saprotrophic fungus.</title>
        <authorList>
            <person name="Buettner E."/>
            <person name="Gebauer A.M."/>
            <person name="Hofrichter M."/>
            <person name="Liers C."/>
            <person name="Kellner H."/>
        </authorList>
    </citation>
    <scope>NUCLEOTIDE SEQUENCE [LARGE SCALE GENOMIC DNA]</scope>
    <source>
        <strain evidence="2 3">DSM 105466</strain>
    </source>
</reference>
<evidence type="ECO:0000256" key="1">
    <source>
        <dbReference type="ARBA" id="ARBA00010424"/>
    </source>
</evidence>
<dbReference type="OMA" id="ERIMFEA"/>
<dbReference type="PANTHER" id="PTHR48413">
    <property type="match status" value="1"/>
</dbReference>
<feature type="non-terminal residue" evidence="2">
    <location>
        <position position="1"/>
    </location>
</feature>